<comment type="caution">
    <text evidence="9">The sequence shown here is derived from an EMBL/GenBank/DDBJ whole genome shotgun (WGS) entry which is preliminary data.</text>
</comment>
<keyword evidence="10" id="KW-1185">Reference proteome</keyword>
<dbReference type="GO" id="GO:0005506">
    <property type="term" value="F:iron ion binding"/>
    <property type="evidence" value="ECO:0007669"/>
    <property type="project" value="InterPro"/>
</dbReference>
<keyword evidence="6 7" id="KW-0472">Membrane</keyword>
<feature type="transmembrane region" description="Helical" evidence="7">
    <location>
        <begin position="173"/>
        <end position="190"/>
    </location>
</feature>
<reference evidence="9 10" key="1">
    <citation type="submission" date="2019-11" db="EMBL/GenBank/DDBJ databases">
        <title>Novel species isolated from a subtropical stream in China.</title>
        <authorList>
            <person name="Lu H."/>
        </authorList>
    </citation>
    <scope>NUCLEOTIDE SEQUENCE [LARGE SCALE GENOMIC DNA]</scope>
    <source>
        <strain evidence="9 10">FT25W</strain>
    </source>
</reference>
<evidence type="ECO:0000256" key="2">
    <source>
        <dbReference type="ARBA" id="ARBA00022692"/>
    </source>
</evidence>
<keyword evidence="4" id="KW-0560">Oxidoreductase</keyword>
<dbReference type="RefSeq" id="WP_154369199.1">
    <property type="nucleotide sequence ID" value="NZ_WKJM01000029.1"/>
</dbReference>
<evidence type="ECO:0000259" key="8">
    <source>
        <dbReference type="Pfam" id="PF04116"/>
    </source>
</evidence>
<dbReference type="GO" id="GO:0016020">
    <property type="term" value="C:membrane"/>
    <property type="evidence" value="ECO:0007669"/>
    <property type="project" value="GOC"/>
</dbReference>
<feature type="transmembrane region" description="Helical" evidence="7">
    <location>
        <begin position="6"/>
        <end position="29"/>
    </location>
</feature>
<comment type="subcellular location">
    <subcellularLocation>
        <location evidence="1">Endomembrane system</location>
        <topology evidence="1">Multi-pass membrane protein</topology>
    </subcellularLocation>
</comment>
<feature type="transmembrane region" description="Helical" evidence="7">
    <location>
        <begin position="146"/>
        <end position="167"/>
    </location>
</feature>
<evidence type="ECO:0000256" key="6">
    <source>
        <dbReference type="ARBA" id="ARBA00023136"/>
    </source>
</evidence>
<evidence type="ECO:0000256" key="5">
    <source>
        <dbReference type="ARBA" id="ARBA00023098"/>
    </source>
</evidence>
<proteinExistence type="predicted"/>
<evidence type="ECO:0000256" key="1">
    <source>
        <dbReference type="ARBA" id="ARBA00004127"/>
    </source>
</evidence>
<dbReference type="GO" id="GO:0050479">
    <property type="term" value="F:glyceryl-ether monooxygenase activity"/>
    <property type="evidence" value="ECO:0007669"/>
    <property type="project" value="TreeGrafter"/>
</dbReference>
<dbReference type="PANTHER" id="PTHR21624:SF1">
    <property type="entry name" value="ALKYLGLYCEROL MONOOXYGENASE"/>
    <property type="match status" value="1"/>
</dbReference>
<feature type="transmembrane region" description="Helical" evidence="7">
    <location>
        <begin position="92"/>
        <end position="109"/>
    </location>
</feature>
<evidence type="ECO:0000313" key="10">
    <source>
        <dbReference type="Proteomes" id="UP000481037"/>
    </source>
</evidence>
<keyword evidence="3 7" id="KW-1133">Transmembrane helix</keyword>
<gene>
    <name evidence="9" type="ORF">GJ697_25205</name>
</gene>
<keyword evidence="2 7" id="KW-0812">Transmembrane</keyword>
<dbReference type="AlphaFoldDB" id="A0A6L5QN89"/>
<evidence type="ECO:0000313" key="9">
    <source>
        <dbReference type="EMBL" id="MRX11127.1"/>
    </source>
</evidence>
<protein>
    <submittedName>
        <fullName evidence="9">Sterol desaturase family protein</fullName>
    </submittedName>
</protein>
<feature type="domain" description="Fatty acid hydroxylase" evidence="8">
    <location>
        <begin position="96"/>
        <end position="234"/>
    </location>
</feature>
<dbReference type="InterPro" id="IPR006694">
    <property type="entry name" value="Fatty_acid_hydroxylase"/>
</dbReference>
<dbReference type="Pfam" id="PF04116">
    <property type="entry name" value="FA_hydroxylase"/>
    <property type="match status" value="1"/>
</dbReference>
<dbReference type="GO" id="GO:0006643">
    <property type="term" value="P:membrane lipid metabolic process"/>
    <property type="evidence" value="ECO:0007669"/>
    <property type="project" value="TreeGrafter"/>
</dbReference>
<evidence type="ECO:0000256" key="4">
    <source>
        <dbReference type="ARBA" id="ARBA00023002"/>
    </source>
</evidence>
<keyword evidence="5" id="KW-0443">Lipid metabolism</keyword>
<feature type="transmembrane region" description="Helical" evidence="7">
    <location>
        <begin position="49"/>
        <end position="72"/>
    </location>
</feature>
<evidence type="ECO:0000256" key="3">
    <source>
        <dbReference type="ARBA" id="ARBA00022989"/>
    </source>
</evidence>
<accession>A0A6L5QN89</accession>
<evidence type="ECO:0000256" key="7">
    <source>
        <dbReference type="SAM" id="Phobius"/>
    </source>
</evidence>
<dbReference type="EMBL" id="WKJM01000029">
    <property type="protein sequence ID" value="MRX11127.1"/>
    <property type="molecule type" value="Genomic_DNA"/>
</dbReference>
<name>A0A6L5QN89_9BURK</name>
<organism evidence="9 10">
    <name type="scientific">Duganella alba</name>
    <dbReference type="NCBI Taxonomy" id="2666081"/>
    <lineage>
        <taxon>Bacteria</taxon>
        <taxon>Pseudomonadati</taxon>
        <taxon>Pseudomonadota</taxon>
        <taxon>Betaproteobacteria</taxon>
        <taxon>Burkholderiales</taxon>
        <taxon>Oxalobacteraceae</taxon>
        <taxon>Telluria group</taxon>
        <taxon>Duganella</taxon>
    </lineage>
</organism>
<dbReference type="GO" id="GO:0008610">
    <property type="term" value="P:lipid biosynthetic process"/>
    <property type="evidence" value="ECO:0007669"/>
    <property type="project" value="InterPro"/>
</dbReference>
<sequence length="322" mass="36415">MHFSLHEFAIAVLRLSLWLVVLTVIFVPLERWFGARHAPRLRRQLFHDLIYYVISSLTPILVLSTVTAVLAVAARHLVPDALISALQMLPGWARLALAFVIAEIGFYWGHRLSHELPWLWRFHALHHSTEHMNFLANTRTHPVDMVVTRLFGLIPLYLLGLASPSVVGSGAPALLLVLGTLWGFFIHANLRWRLGPLEWLVVTPAFHHWHHSRYDHINRNYASTLAFLDRVFGSHYLPPHWPAEYGTDTPQADGLTGQLLDPLLPQKNKRLQAPLTKGSDPVRGQTLAAARCGLCGCHPPPSQKQLLTPTDALQCLRLRKRQ</sequence>
<dbReference type="GO" id="GO:0012505">
    <property type="term" value="C:endomembrane system"/>
    <property type="evidence" value="ECO:0007669"/>
    <property type="project" value="UniProtKB-SubCell"/>
</dbReference>
<dbReference type="InterPro" id="IPR051689">
    <property type="entry name" value="Sterol_desaturase/TMEM195"/>
</dbReference>
<dbReference type="Proteomes" id="UP000481037">
    <property type="component" value="Unassembled WGS sequence"/>
</dbReference>
<dbReference type="PANTHER" id="PTHR21624">
    <property type="entry name" value="STEROL DESATURASE-RELATED PROTEIN"/>
    <property type="match status" value="1"/>
</dbReference>